<proteinExistence type="predicted"/>
<dbReference type="Proteomes" id="UP001156601">
    <property type="component" value="Unassembled WGS sequence"/>
</dbReference>
<protein>
    <recommendedName>
        <fullName evidence="3">Serine protease</fullName>
    </recommendedName>
</protein>
<evidence type="ECO:0000313" key="2">
    <source>
        <dbReference type="Proteomes" id="UP001156601"/>
    </source>
</evidence>
<name>A0AA37SY28_9ALTE</name>
<evidence type="ECO:0008006" key="3">
    <source>
        <dbReference type="Google" id="ProtNLM"/>
    </source>
</evidence>
<evidence type="ECO:0000313" key="1">
    <source>
        <dbReference type="EMBL" id="GLR70245.1"/>
    </source>
</evidence>
<dbReference type="EMBL" id="BSOT01000005">
    <property type="protein sequence ID" value="GLR70245.1"/>
    <property type="molecule type" value="Genomic_DNA"/>
</dbReference>
<reference evidence="1" key="1">
    <citation type="journal article" date="2014" name="Int. J. Syst. Evol. Microbiol.">
        <title>Complete genome sequence of Corynebacterium casei LMG S-19264T (=DSM 44701T), isolated from a smear-ripened cheese.</title>
        <authorList>
            <consortium name="US DOE Joint Genome Institute (JGI-PGF)"/>
            <person name="Walter F."/>
            <person name="Albersmeier A."/>
            <person name="Kalinowski J."/>
            <person name="Ruckert C."/>
        </authorList>
    </citation>
    <scope>NUCLEOTIDE SEQUENCE</scope>
    <source>
        <strain evidence="1">NBRC 110023</strain>
    </source>
</reference>
<keyword evidence="2" id="KW-1185">Reference proteome</keyword>
<dbReference type="SUPFAM" id="SSF50494">
    <property type="entry name" value="Trypsin-like serine proteases"/>
    <property type="match status" value="1"/>
</dbReference>
<dbReference type="Gene3D" id="2.40.10.10">
    <property type="entry name" value="Trypsin-like serine proteases"/>
    <property type="match status" value="1"/>
</dbReference>
<comment type="caution">
    <text evidence="1">The sequence shown here is derived from an EMBL/GenBank/DDBJ whole genome shotgun (WGS) entry which is preliminary data.</text>
</comment>
<gene>
    <name evidence="1" type="ORF">GCM10007852_11530</name>
</gene>
<sequence>MATSDNSQELDEQVSKIVDVQEQTESHLLQLANVNGVGIGYKVSKNKTSDELCLIVFVTSKLKANDLDKKDTIPTKIEGVKTDVVEVGEIEAQAYTAKLRPAQPGYSIGHYKVTAGTFGAVVRDTCYPCRYYILSNNHVLANSNGARIGDPILQPGRVDGGKNPADKIATLQKFVPIKFGSVNNYNLVDAAIARPTDIKYIYASIKNLGIPKGIEEATLNMPVIKTGRTTQTTTGTVNAVNATVAVNFGSAGVAYFKNQIMTNDMSNGGDSGSVLLNRRNRNVVGLLFAGSSTVTIFNNIHNVMMALNVTPVTAS</sequence>
<dbReference type="RefSeq" id="WP_284216550.1">
    <property type="nucleotide sequence ID" value="NZ_BSOT01000005.1"/>
</dbReference>
<accession>A0AA37SY28</accession>
<dbReference type="InterPro" id="IPR043504">
    <property type="entry name" value="Peptidase_S1_PA_chymotrypsin"/>
</dbReference>
<organism evidence="1 2">
    <name type="scientific">Agaribacter marinus</name>
    <dbReference type="NCBI Taxonomy" id="1431249"/>
    <lineage>
        <taxon>Bacteria</taxon>
        <taxon>Pseudomonadati</taxon>
        <taxon>Pseudomonadota</taxon>
        <taxon>Gammaproteobacteria</taxon>
        <taxon>Alteromonadales</taxon>
        <taxon>Alteromonadaceae</taxon>
        <taxon>Agaribacter</taxon>
    </lineage>
</organism>
<dbReference type="InterPro" id="IPR009003">
    <property type="entry name" value="Peptidase_S1_PA"/>
</dbReference>
<reference evidence="1" key="2">
    <citation type="submission" date="2023-01" db="EMBL/GenBank/DDBJ databases">
        <title>Draft genome sequence of Agaribacter marinus strain NBRC 110023.</title>
        <authorList>
            <person name="Sun Q."/>
            <person name="Mori K."/>
        </authorList>
    </citation>
    <scope>NUCLEOTIDE SEQUENCE</scope>
    <source>
        <strain evidence="1">NBRC 110023</strain>
    </source>
</reference>
<dbReference type="AlphaFoldDB" id="A0AA37SY28"/>